<dbReference type="OrthoDB" id="2683901at2759"/>
<evidence type="ECO:0000313" key="1">
    <source>
        <dbReference type="EMBL" id="KIM43195.1"/>
    </source>
</evidence>
<accession>A0A0C3C2S0</accession>
<sequence length="54" mass="6703">MEKRRSHRFARFYGSRRFLQLRIPDEIRQKENEPMRAFLLKKFILWVPLGNGLR</sequence>
<proteinExistence type="predicted"/>
<reference evidence="2" key="2">
    <citation type="submission" date="2015-01" db="EMBL/GenBank/DDBJ databases">
        <title>Evolutionary Origins and Diversification of the Mycorrhizal Mutualists.</title>
        <authorList>
            <consortium name="DOE Joint Genome Institute"/>
            <consortium name="Mycorrhizal Genomics Consortium"/>
            <person name="Kohler A."/>
            <person name="Kuo A."/>
            <person name="Nagy L.G."/>
            <person name="Floudas D."/>
            <person name="Copeland A."/>
            <person name="Barry K.W."/>
            <person name="Cichocki N."/>
            <person name="Veneault-Fourrey C."/>
            <person name="LaButti K."/>
            <person name="Lindquist E.A."/>
            <person name="Lipzen A."/>
            <person name="Lundell T."/>
            <person name="Morin E."/>
            <person name="Murat C."/>
            <person name="Riley R."/>
            <person name="Ohm R."/>
            <person name="Sun H."/>
            <person name="Tunlid A."/>
            <person name="Henrissat B."/>
            <person name="Grigoriev I.V."/>
            <person name="Hibbett D.S."/>
            <person name="Martin F."/>
        </authorList>
    </citation>
    <scope>NUCLEOTIDE SEQUENCE [LARGE SCALE GENOMIC DNA]</scope>
    <source>
        <strain evidence="2">h7</strain>
    </source>
</reference>
<evidence type="ECO:0000313" key="2">
    <source>
        <dbReference type="Proteomes" id="UP000053424"/>
    </source>
</evidence>
<keyword evidence="2" id="KW-1185">Reference proteome</keyword>
<gene>
    <name evidence="1" type="ORF">M413DRAFT_444009</name>
</gene>
<protein>
    <submittedName>
        <fullName evidence="1">Uncharacterized protein</fullName>
    </submittedName>
</protein>
<dbReference type="Proteomes" id="UP000053424">
    <property type="component" value="Unassembled WGS sequence"/>
</dbReference>
<name>A0A0C3C2S0_HEBCY</name>
<organism evidence="1 2">
    <name type="scientific">Hebeloma cylindrosporum</name>
    <dbReference type="NCBI Taxonomy" id="76867"/>
    <lineage>
        <taxon>Eukaryota</taxon>
        <taxon>Fungi</taxon>
        <taxon>Dikarya</taxon>
        <taxon>Basidiomycota</taxon>
        <taxon>Agaricomycotina</taxon>
        <taxon>Agaricomycetes</taxon>
        <taxon>Agaricomycetidae</taxon>
        <taxon>Agaricales</taxon>
        <taxon>Agaricineae</taxon>
        <taxon>Hymenogastraceae</taxon>
        <taxon>Hebeloma</taxon>
    </lineage>
</organism>
<dbReference type="EMBL" id="KN831776">
    <property type="protein sequence ID" value="KIM43195.1"/>
    <property type="molecule type" value="Genomic_DNA"/>
</dbReference>
<dbReference type="HOGENOM" id="CLU_3050570_0_0_1"/>
<dbReference type="STRING" id="686832.A0A0C3C2S0"/>
<reference evidence="1 2" key="1">
    <citation type="submission" date="2014-04" db="EMBL/GenBank/DDBJ databases">
        <authorList>
            <consortium name="DOE Joint Genome Institute"/>
            <person name="Kuo A."/>
            <person name="Gay G."/>
            <person name="Dore J."/>
            <person name="Kohler A."/>
            <person name="Nagy L.G."/>
            <person name="Floudas D."/>
            <person name="Copeland A."/>
            <person name="Barry K.W."/>
            <person name="Cichocki N."/>
            <person name="Veneault-Fourrey C."/>
            <person name="LaButti K."/>
            <person name="Lindquist E.A."/>
            <person name="Lipzen A."/>
            <person name="Lundell T."/>
            <person name="Morin E."/>
            <person name="Murat C."/>
            <person name="Sun H."/>
            <person name="Tunlid A."/>
            <person name="Henrissat B."/>
            <person name="Grigoriev I.V."/>
            <person name="Hibbett D.S."/>
            <person name="Martin F."/>
            <person name="Nordberg H.P."/>
            <person name="Cantor M.N."/>
            <person name="Hua S.X."/>
        </authorList>
    </citation>
    <scope>NUCLEOTIDE SEQUENCE [LARGE SCALE GENOMIC DNA]</scope>
    <source>
        <strain evidence="2">h7</strain>
    </source>
</reference>
<dbReference type="AlphaFoldDB" id="A0A0C3C2S0"/>